<keyword evidence="2" id="KW-0784">Thiamine biosynthesis</keyword>
<name>A0A9Q8X1X1_9GAMM</name>
<dbReference type="AlphaFoldDB" id="A0A9Q8X1X1"/>
<evidence type="ECO:0000259" key="3">
    <source>
        <dbReference type="Pfam" id="PF02581"/>
    </source>
</evidence>
<evidence type="ECO:0000313" key="4">
    <source>
        <dbReference type="EMBL" id="URQ63050.1"/>
    </source>
</evidence>
<dbReference type="Pfam" id="PF02581">
    <property type="entry name" value="TMP-TENI"/>
    <property type="match status" value="1"/>
</dbReference>
<comment type="pathway">
    <text evidence="1">Cofactor biosynthesis; thiamine diphosphate biosynthesis.</text>
</comment>
<dbReference type="PANTHER" id="PTHR20857">
    <property type="entry name" value="THIAMINE-PHOSPHATE PYROPHOSPHORYLASE"/>
    <property type="match status" value="1"/>
</dbReference>
<evidence type="ECO:0000313" key="5">
    <source>
        <dbReference type="Proteomes" id="UP001056381"/>
    </source>
</evidence>
<reference evidence="4" key="1">
    <citation type="submission" date="2022-05" db="EMBL/GenBank/DDBJ databases">
        <title>Single-amplified genomics reveal most streamlined microbe among free-living bacteria.</title>
        <authorList>
            <person name="Roda-Garcia J."/>
            <person name="Haro-Moreno J.M."/>
            <person name="Rodriguez-Valera F."/>
            <person name="Almagro-Moreno S."/>
            <person name="Lopez-Perez M."/>
        </authorList>
    </citation>
    <scope>NUCLEOTIDE SEQUENCE</scope>
    <source>
        <strain evidence="4">TMED112-D2-2</strain>
    </source>
</reference>
<evidence type="ECO:0000256" key="2">
    <source>
        <dbReference type="ARBA" id="ARBA00022977"/>
    </source>
</evidence>
<feature type="domain" description="Thiamine phosphate synthase/TenI" evidence="3">
    <location>
        <begin position="9"/>
        <end position="188"/>
    </location>
</feature>
<proteinExistence type="predicted"/>
<keyword evidence="5" id="KW-1185">Reference proteome</keyword>
<dbReference type="GO" id="GO:0005737">
    <property type="term" value="C:cytoplasm"/>
    <property type="evidence" value="ECO:0007669"/>
    <property type="project" value="TreeGrafter"/>
</dbReference>
<dbReference type="PANTHER" id="PTHR20857:SF15">
    <property type="entry name" value="THIAMINE-PHOSPHATE SYNTHASE"/>
    <property type="match status" value="1"/>
</dbReference>
<evidence type="ECO:0000256" key="1">
    <source>
        <dbReference type="ARBA" id="ARBA00004948"/>
    </source>
</evidence>
<gene>
    <name evidence="4" type="ORF">M9B40_04835</name>
</gene>
<accession>A0A9Q8X1X1</accession>
<dbReference type="GO" id="GO:0009228">
    <property type="term" value="P:thiamine biosynthetic process"/>
    <property type="evidence" value="ECO:0007669"/>
    <property type="project" value="UniProtKB-KW"/>
</dbReference>
<sequence length="209" mass="23430">MLKNIQSGIYAITPTSLRADELLNAVEDTLSSGIEIIQYRFDDCINFDERLKTASKLKKICLDNNACFIINNDYLLAEYLGTGLHIGPDLEDLSFLLTSENIQFTGLSCKSNISAQKNDSNNIFSYYSFGPAFFSQTKKSERGEIDLKYVSENMDENSINIAIGGINNTNLSQIKKGGFQMAAICEGIYSDKSDIKERSKQLLEIWNEN</sequence>
<dbReference type="CDD" id="cd00564">
    <property type="entry name" value="TMP_TenI"/>
    <property type="match status" value="1"/>
</dbReference>
<dbReference type="Proteomes" id="UP001056381">
    <property type="component" value="Chromosome"/>
</dbReference>
<dbReference type="EMBL" id="CP097966">
    <property type="protein sequence ID" value="URQ63050.1"/>
    <property type="molecule type" value="Genomic_DNA"/>
</dbReference>
<protein>
    <submittedName>
        <fullName evidence="4">Thiamine phosphate synthase</fullName>
    </submittedName>
</protein>
<organism evidence="4 5">
    <name type="scientific">SAR86 cluster bacterium</name>
    <dbReference type="NCBI Taxonomy" id="2030880"/>
    <lineage>
        <taxon>Bacteria</taxon>
        <taxon>Pseudomonadati</taxon>
        <taxon>Pseudomonadota</taxon>
        <taxon>Gammaproteobacteria</taxon>
        <taxon>SAR86 cluster</taxon>
    </lineage>
</organism>
<dbReference type="InterPro" id="IPR022998">
    <property type="entry name" value="ThiamineP_synth_TenI"/>
</dbReference>
<dbReference type="Gene3D" id="3.20.20.70">
    <property type="entry name" value="Aldolase class I"/>
    <property type="match status" value="1"/>
</dbReference>
<dbReference type="SUPFAM" id="SSF51391">
    <property type="entry name" value="Thiamin phosphate synthase"/>
    <property type="match status" value="1"/>
</dbReference>
<dbReference type="InterPro" id="IPR013785">
    <property type="entry name" value="Aldolase_TIM"/>
</dbReference>
<dbReference type="InterPro" id="IPR036206">
    <property type="entry name" value="ThiamineP_synth_sf"/>
</dbReference>
<dbReference type="GO" id="GO:0004789">
    <property type="term" value="F:thiamine-phosphate diphosphorylase activity"/>
    <property type="evidence" value="ECO:0007669"/>
    <property type="project" value="TreeGrafter"/>
</dbReference>